<dbReference type="InterPro" id="IPR017568">
    <property type="entry name" value="3-oxoacyl-ACP_synth-2"/>
</dbReference>
<dbReference type="InterPro" id="IPR020841">
    <property type="entry name" value="PKS_Beta-ketoAc_synthase_dom"/>
</dbReference>
<dbReference type="NCBIfam" id="TIGR03150">
    <property type="entry name" value="fabF"/>
    <property type="match status" value="1"/>
</dbReference>
<comment type="catalytic activity">
    <reaction evidence="11">
        <text>(9Z)-hexadecenoyl-[ACP] + malonyl-[ACP] + H(+) = 3-oxo-(11Z)-octadecenoyl-[ACP] + holo-[ACP] + CO2</text>
        <dbReference type="Rhea" id="RHEA:55040"/>
        <dbReference type="Rhea" id="RHEA-COMP:9623"/>
        <dbReference type="Rhea" id="RHEA-COMP:9685"/>
        <dbReference type="Rhea" id="RHEA-COMP:10800"/>
        <dbReference type="Rhea" id="RHEA-COMP:14074"/>
        <dbReference type="ChEBI" id="CHEBI:15378"/>
        <dbReference type="ChEBI" id="CHEBI:16526"/>
        <dbReference type="ChEBI" id="CHEBI:64479"/>
        <dbReference type="ChEBI" id="CHEBI:78449"/>
        <dbReference type="ChEBI" id="CHEBI:83989"/>
        <dbReference type="ChEBI" id="CHEBI:138538"/>
        <dbReference type="EC" id="2.3.1.179"/>
    </reaction>
</comment>
<evidence type="ECO:0000256" key="2">
    <source>
        <dbReference type="ARBA" id="ARBA00008467"/>
    </source>
</evidence>
<protein>
    <recommendedName>
        <fullName evidence="4 11">3-oxoacyl-[acyl-carrier-protein] synthase 2</fullName>
        <ecNumber evidence="3 11">2.3.1.179</ecNumber>
    </recommendedName>
</protein>
<keyword evidence="6 11" id="KW-0808">Transferase</keyword>
<evidence type="ECO:0000256" key="1">
    <source>
        <dbReference type="ARBA" id="ARBA00005194"/>
    </source>
</evidence>
<proteinExistence type="inferred from homology"/>
<dbReference type="InterPro" id="IPR018201">
    <property type="entry name" value="Ketoacyl_synth_AS"/>
</dbReference>
<keyword evidence="5 11" id="KW-0444">Lipid biosynthesis</keyword>
<keyword evidence="9 11" id="KW-0275">Fatty acid biosynthesis</keyword>
<evidence type="ECO:0000256" key="4">
    <source>
        <dbReference type="ARBA" id="ARBA00014657"/>
    </source>
</evidence>
<evidence type="ECO:0000256" key="5">
    <source>
        <dbReference type="ARBA" id="ARBA00022516"/>
    </source>
</evidence>
<dbReference type="PROSITE" id="PS52004">
    <property type="entry name" value="KS3_2"/>
    <property type="match status" value="1"/>
</dbReference>
<evidence type="ECO:0000259" key="14">
    <source>
        <dbReference type="PROSITE" id="PS52004"/>
    </source>
</evidence>
<organism evidence="15 16">
    <name type="scientific">Corallococcus exiguus</name>
    <dbReference type="NCBI Taxonomy" id="83462"/>
    <lineage>
        <taxon>Bacteria</taxon>
        <taxon>Pseudomonadati</taxon>
        <taxon>Myxococcota</taxon>
        <taxon>Myxococcia</taxon>
        <taxon>Myxococcales</taxon>
        <taxon>Cystobacterineae</taxon>
        <taxon>Myxococcaceae</taxon>
        <taxon>Corallococcus</taxon>
    </lineage>
</organism>
<feature type="domain" description="Ketosynthase family 3 (KS3)" evidence="14">
    <location>
        <begin position="3"/>
        <end position="416"/>
    </location>
</feature>
<feature type="active site" description="For beta-ketoacyl synthase activity" evidence="12">
    <location>
        <position position="169"/>
    </location>
</feature>
<dbReference type="CDD" id="cd00834">
    <property type="entry name" value="KAS_I_II"/>
    <property type="match status" value="1"/>
</dbReference>
<dbReference type="GO" id="GO:0004315">
    <property type="term" value="F:3-oxoacyl-[acyl-carrier-protein] synthase activity"/>
    <property type="evidence" value="ECO:0007669"/>
    <property type="project" value="UniProtKB-UniRule"/>
</dbReference>
<comment type="similarity">
    <text evidence="2 11 13">Belongs to the thiolase-like superfamily. Beta-ketoacyl-ACP synthases family.</text>
</comment>
<dbReference type="UniPathway" id="UPA00094"/>
<evidence type="ECO:0000256" key="6">
    <source>
        <dbReference type="ARBA" id="ARBA00022679"/>
    </source>
</evidence>
<dbReference type="SMART" id="SM00825">
    <property type="entry name" value="PKS_KS"/>
    <property type="match status" value="1"/>
</dbReference>
<evidence type="ECO:0000256" key="3">
    <source>
        <dbReference type="ARBA" id="ARBA00012356"/>
    </source>
</evidence>
<dbReference type="Gene3D" id="3.40.47.10">
    <property type="match status" value="1"/>
</dbReference>
<dbReference type="PROSITE" id="PS00606">
    <property type="entry name" value="KS3_1"/>
    <property type="match status" value="1"/>
</dbReference>
<comment type="catalytic activity">
    <reaction evidence="11">
        <text>a fatty acyl-[ACP] + malonyl-[ACP] + H(+) = a 3-oxoacyl-[ACP] + holo-[ACP] + CO2</text>
        <dbReference type="Rhea" id="RHEA:22836"/>
        <dbReference type="Rhea" id="RHEA-COMP:9623"/>
        <dbReference type="Rhea" id="RHEA-COMP:9685"/>
        <dbReference type="Rhea" id="RHEA-COMP:9916"/>
        <dbReference type="Rhea" id="RHEA-COMP:14125"/>
        <dbReference type="ChEBI" id="CHEBI:15378"/>
        <dbReference type="ChEBI" id="CHEBI:16526"/>
        <dbReference type="ChEBI" id="CHEBI:64479"/>
        <dbReference type="ChEBI" id="CHEBI:78449"/>
        <dbReference type="ChEBI" id="CHEBI:78776"/>
        <dbReference type="ChEBI" id="CHEBI:138651"/>
    </reaction>
</comment>
<dbReference type="Pfam" id="PF02801">
    <property type="entry name" value="Ketoacyl-synt_C"/>
    <property type="match status" value="1"/>
</dbReference>
<dbReference type="EC" id="2.3.1.179" evidence="3 11"/>
<evidence type="ECO:0000256" key="7">
    <source>
        <dbReference type="ARBA" id="ARBA00022832"/>
    </source>
</evidence>
<dbReference type="RefSeq" id="WP_139915597.1">
    <property type="nucleotide sequence ID" value="NZ_CBCSLE010000092.1"/>
</dbReference>
<comment type="caution">
    <text evidence="15">The sequence shown here is derived from an EMBL/GenBank/DDBJ whole genome shotgun (WGS) entry which is preliminary data.</text>
</comment>
<reference evidence="15 16" key="1">
    <citation type="submission" date="2020-01" db="EMBL/GenBank/DDBJ databases">
        <title>The draft genome sequence of Corallococcus exiguus DSM 14696.</title>
        <authorList>
            <person name="Zhang X."/>
            <person name="Zhu H."/>
        </authorList>
    </citation>
    <scope>NUCLEOTIDE SEQUENCE [LARGE SCALE GENOMIC DNA]</scope>
    <source>
        <strain evidence="15 16">DSM 14696</strain>
    </source>
</reference>
<keyword evidence="16" id="KW-1185">Reference proteome</keyword>
<dbReference type="InterPro" id="IPR000794">
    <property type="entry name" value="Beta-ketoacyl_synthase"/>
</dbReference>
<dbReference type="PANTHER" id="PTHR11712">
    <property type="entry name" value="POLYKETIDE SYNTHASE-RELATED"/>
    <property type="match status" value="1"/>
</dbReference>
<dbReference type="NCBIfam" id="NF004970">
    <property type="entry name" value="PRK06333.1"/>
    <property type="match status" value="1"/>
</dbReference>
<dbReference type="AlphaFoldDB" id="A0A7X4YII5"/>
<evidence type="ECO:0000256" key="9">
    <source>
        <dbReference type="ARBA" id="ARBA00023160"/>
    </source>
</evidence>
<dbReference type="InterPro" id="IPR014030">
    <property type="entry name" value="Ketoacyl_synth_N"/>
</dbReference>
<comment type="function">
    <text evidence="11">Involved in the type II fatty acid elongation cycle. Catalyzes the elongation of a wide range of acyl-ACP by the addition of two carbons from malonyl-ACP to an acyl acceptor. Can efficiently catalyze the conversion of palmitoleoyl-ACP (cis-hexadec-9-enoyl-ACP) to cis-vaccenoyl-ACP (cis-octadec-11-enoyl-ACP), an essential step in the thermal regulation of fatty acid composition.</text>
</comment>
<dbReference type="GO" id="GO:0005829">
    <property type="term" value="C:cytosol"/>
    <property type="evidence" value="ECO:0007669"/>
    <property type="project" value="TreeGrafter"/>
</dbReference>
<dbReference type="PANTHER" id="PTHR11712:SF336">
    <property type="entry name" value="3-OXOACYL-[ACYL-CARRIER-PROTEIN] SYNTHASE, MITOCHONDRIAL"/>
    <property type="match status" value="1"/>
</dbReference>
<dbReference type="Pfam" id="PF00109">
    <property type="entry name" value="ketoacyl-synt"/>
    <property type="match status" value="1"/>
</dbReference>
<keyword evidence="7" id="KW-0276">Fatty acid metabolism</keyword>
<dbReference type="InterPro" id="IPR014031">
    <property type="entry name" value="Ketoacyl_synth_C"/>
</dbReference>
<evidence type="ECO:0000313" key="15">
    <source>
        <dbReference type="EMBL" id="NBC46023.1"/>
    </source>
</evidence>
<dbReference type="GO" id="GO:0006633">
    <property type="term" value="P:fatty acid biosynthetic process"/>
    <property type="evidence" value="ECO:0007669"/>
    <property type="project" value="UniProtKB-UniRule"/>
</dbReference>
<keyword evidence="8" id="KW-0443">Lipid metabolism</keyword>
<evidence type="ECO:0000256" key="10">
    <source>
        <dbReference type="ARBA" id="ARBA00023315"/>
    </source>
</evidence>
<evidence type="ECO:0000256" key="8">
    <source>
        <dbReference type="ARBA" id="ARBA00023098"/>
    </source>
</evidence>
<evidence type="ECO:0000256" key="12">
    <source>
        <dbReference type="PIRSR" id="PIRSR000447-1"/>
    </source>
</evidence>
<dbReference type="NCBIfam" id="NF005589">
    <property type="entry name" value="PRK07314.1"/>
    <property type="match status" value="1"/>
</dbReference>
<dbReference type="SUPFAM" id="SSF53901">
    <property type="entry name" value="Thiolase-like"/>
    <property type="match status" value="2"/>
</dbReference>
<dbReference type="FunFam" id="3.40.47.10:FF:000009">
    <property type="entry name" value="3-oxoacyl-[acyl-carrier-protein] synthase 2"/>
    <property type="match status" value="1"/>
</dbReference>
<evidence type="ECO:0000313" key="16">
    <source>
        <dbReference type="Proteomes" id="UP000537825"/>
    </source>
</evidence>
<evidence type="ECO:0000256" key="13">
    <source>
        <dbReference type="RuleBase" id="RU003694"/>
    </source>
</evidence>
<dbReference type="Proteomes" id="UP000537825">
    <property type="component" value="Unassembled WGS sequence"/>
</dbReference>
<gene>
    <name evidence="15" type="primary">fabF</name>
    <name evidence="15" type="ORF">GTZ93_40175</name>
</gene>
<evidence type="ECO:0000256" key="11">
    <source>
        <dbReference type="PIRNR" id="PIRNR000447"/>
    </source>
</evidence>
<dbReference type="InterPro" id="IPR016039">
    <property type="entry name" value="Thiolase-like"/>
</dbReference>
<dbReference type="EMBL" id="JAAAPK010000017">
    <property type="protein sequence ID" value="NBC46023.1"/>
    <property type="molecule type" value="Genomic_DNA"/>
</dbReference>
<name>A0A7X4YII5_9BACT</name>
<dbReference type="PIRSF" id="PIRSF000447">
    <property type="entry name" value="KAS_II"/>
    <property type="match status" value="1"/>
</dbReference>
<comment type="pathway">
    <text evidence="1 11">Lipid metabolism; fatty acid biosynthesis.</text>
</comment>
<sequence length="418" mass="44109">MSNRRVVITGTGIISALGTGTEKNWQAMLAGQSGISTITRFDLGKLDARIAGEVKDFQPEQFIDRREVRRMDLFAQYAMAAADMAVKESGLPIGPDAPHGYLPERVGVIVGSGIGGISSLEEQHRKGLEKGFDRLSPFFIIQMIVNMAPGLISMRFNCKGPNWAPVSACATSAHAIGEAWKSIRLGETDAAIAGGAEAAITPLGMGGFSVMKALSTRNDDPARASRPFDKERDGFVMGEGAGIVILEEMEAAKKRGANILAEVVGYGANSDAYHVTQPAPEGEGAARCMRLALASAGMRPDEVGYVNAHGTSTPFNDANETKALKAVFGDHARKLAVSSTKSMTGHMLGAAGGAEAVVSVQVLTKNVLPPTINMTSPDPDCDLDYVPNTARDARVDAVMSNSFGFGGTNAVLVFKRFS</sequence>
<keyword evidence="10 11" id="KW-0012">Acyltransferase</keyword>
<accession>A0A7X4YII5</accession>